<feature type="compositionally biased region" description="Polar residues" evidence="4">
    <location>
        <begin position="141"/>
        <end position="150"/>
    </location>
</feature>
<evidence type="ECO:0000256" key="2">
    <source>
        <dbReference type="ARBA" id="ARBA00007703"/>
    </source>
</evidence>
<dbReference type="EMBL" id="QYUO01000001">
    <property type="protein sequence ID" value="RJF98679.1"/>
    <property type="molecule type" value="Genomic_DNA"/>
</dbReference>
<evidence type="ECO:0000256" key="4">
    <source>
        <dbReference type="SAM" id="MobiDB-lite"/>
    </source>
</evidence>
<feature type="region of interest" description="Disordered" evidence="4">
    <location>
        <begin position="137"/>
        <end position="156"/>
    </location>
</feature>
<dbReference type="InterPro" id="IPR007809">
    <property type="entry name" value="FlgN-like"/>
</dbReference>
<dbReference type="InterPro" id="IPR036679">
    <property type="entry name" value="FlgN-like_sf"/>
</dbReference>
<evidence type="ECO:0000256" key="3">
    <source>
        <dbReference type="ARBA" id="ARBA00022795"/>
    </source>
</evidence>
<dbReference type="Gene3D" id="1.20.58.300">
    <property type="entry name" value="FlgN-like"/>
    <property type="match status" value="1"/>
</dbReference>
<reference evidence="6" key="1">
    <citation type="submission" date="2018-09" db="EMBL/GenBank/DDBJ databases">
        <authorList>
            <person name="Zhu H."/>
        </authorList>
    </citation>
    <scope>NUCLEOTIDE SEQUENCE [LARGE SCALE GENOMIC DNA]</scope>
    <source>
        <strain evidence="6">K1R23-30</strain>
    </source>
</reference>
<dbReference type="Pfam" id="PF05130">
    <property type="entry name" value="FlgN"/>
    <property type="match status" value="1"/>
</dbReference>
<evidence type="ECO:0000313" key="6">
    <source>
        <dbReference type="Proteomes" id="UP000265955"/>
    </source>
</evidence>
<accession>A0A3A3GCS2</accession>
<keyword evidence="5" id="KW-0969">Cilium</keyword>
<comment type="caution">
    <text evidence="5">The sequence shown here is derived from an EMBL/GenBank/DDBJ whole genome shotgun (WGS) entry which is preliminary data.</text>
</comment>
<comment type="function">
    <text evidence="1">Required for the efficient initiation of filament assembly.</text>
</comment>
<dbReference type="Proteomes" id="UP000265955">
    <property type="component" value="Unassembled WGS sequence"/>
</dbReference>
<dbReference type="OrthoDB" id="8561298at2"/>
<sequence>MQNPGNSPAESLAEEISVGTNLLQLLKQEQDFLINADLEGLTGVTEEKNKAVARMMELALSRHRTLAAAGLEASESGMQRWTEAAPAAVIQSWDQLIGIARQAKELNRTNGLLISQHMARNQNALNVLQGERPGGGMYGPNGQTATQSGRRTLVVG</sequence>
<proteinExistence type="inferred from homology"/>
<keyword evidence="5" id="KW-0282">Flagellum</keyword>
<dbReference type="SUPFAM" id="SSF140566">
    <property type="entry name" value="FlgN-like"/>
    <property type="match status" value="1"/>
</dbReference>
<comment type="similarity">
    <text evidence="2">Belongs to the FlgN family.</text>
</comment>
<dbReference type="GO" id="GO:0044780">
    <property type="term" value="P:bacterial-type flagellum assembly"/>
    <property type="evidence" value="ECO:0007669"/>
    <property type="project" value="InterPro"/>
</dbReference>
<name>A0A3A3GCS2_9BURK</name>
<gene>
    <name evidence="5" type="ORF">D3871_09265</name>
</gene>
<keyword evidence="5" id="KW-0966">Cell projection</keyword>
<keyword evidence="3" id="KW-1005">Bacterial flagellum biogenesis</keyword>
<evidence type="ECO:0000313" key="5">
    <source>
        <dbReference type="EMBL" id="RJF98679.1"/>
    </source>
</evidence>
<dbReference type="AlphaFoldDB" id="A0A3A3GCS2"/>
<organism evidence="5 6">
    <name type="scientific">Noviherbaspirillum saxi</name>
    <dbReference type="NCBI Taxonomy" id="2320863"/>
    <lineage>
        <taxon>Bacteria</taxon>
        <taxon>Pseudomonadati</taxon>
        <taxon>Pseudomonadota</taxon>
        <taxon>Betaproteobacteria</taxon>
        <taxon>Burkholderiales</taxon>
        <taxon>Oxalobacteraceae</taxon>
        <taxon>Noviherbaspirillum</taxon>
    </lineage>
</organism>
<dbReference type="RefSeq" id="WP_119768628.1">
    <property type="nucleotide sequence ID" value="NZ_QYUO01000001.1"/>
</dbReference>
<protein>
    <submittedName>
        <fullName evidence="5">Flagellar protein FlgN</fullName>
    </submittedName>
</protein>
<evidence type="ECO:0000256" key="1">
    <source>
        <dbReference type="ARBA" id="ARBA00002397"/>
    </source>
</evidence>
<keyword evidence="6" id="KW-1185">Reference proteome</keyword>